<name>A0A368SAV2_SETIT</name>
<dbReference type="EMBL" id="CM003535">
    <property type="protein sequence ID" value="RCV39474.1"/>
    <property type="molecule type" value="Genomic_DNA"/>
</dbReference>
<dbReference type="AlphaFoldDB" id="A0A368SAV2"/>
<feature type="region of interest" description="Disordered" evidence="1">
    <location>
        <begin position="71"/>
        <end position="97"/>
    </location>
</feature>
<evidence type="ECO:0000313" key="2">
    <source>
        <dbReference type="EMBL" id="RCV39474.1"/>
    </source>
</evidence>
<feature type="compositionally biased region" description="Polar residues" evidence="1">
    <location>
        <begin position="85"/>
        <end position="95"/>
    </location>
</feature>
<organism evidence="2">
    <name type="scientific">Setaria italica</name>
    <name type="common">Foxtail millet</name>
    <name type="synonym">Panicum italicum</name>
    <dbReference type="NCBI Taxonomy" id="4555"/>
    <lineage>
        <taxon>Eukaryota</taxon>
        <taxon>Viridiplantae</taxon>
        <taxon>Streptophyta</taxon>
        <taxon>Embryophyta</taxon>
        <taxon>Tracheophyta</taxon>
        <taxon>Spermatophyta</taxon>
        <taxon>Magnoliopsida</taxon>
        <taxon>Liliopsida</taxon>
        <taxon>Poales</taxon>
        <taxon>Poaceae</taxon>
        <taxon>PACMAD clade</taxon>
        <taxon>Panicoideae</taxon>
        <taxon>Panicodae</taxon>
        <taxon>Paniceae</taxon>
        <taxon>Cenchrinae</taxon>
        <taxon>Setaria</taxon>
    </lineage>
</organism>
<reference evidence="2" key="2">
    <citation type="submission" date="2015-07" db="EMBL/GenBank/DDBJ databases">
        <authorList>
            <person name="Noorani M."/>
        </authorList>
    </citation>
    <scope>NUCLEOTIDE SEQUENCE</scope>
    <source>
        <strain evidence="2">Yugu1</strain>
    </source>
</reference>
<proteinExistence type="predicted"/>
<accession>A0A368SAV2</accession>
<reference evidence="2" key="1">
    <citation type="journal article" date="2012" name="Nat. Biotechnol.">
        <title>Reference genome sequence of the model plant Setaria.</title>
        <authorList>
            <person name="Bennetzen J.L."/>
            <person name="Schmutz J."/>
            <person name="Wang H."/>
            <person name="Percifield R."/>
            <person name="Hawkins J."/>
            <person name="Pontaroli A.C."/>
            <person name="Estep M."/>
            <person name="Feng L."/>
            <person name="Vaughn J.N."/>
            <person name="Grimwood J."/>
            <person name="Jenkins J."/>
            <person name="Barry K."/>
            <person name="Lindquist E."/>
            <person name="Hellsten U."/>
            <person name="Deshpande S."/>
            <person name="Wang X."/>
            <person name="Wu X."/>
            <person name="Mitros T."/>
            <person name="Triplett J."/>
            <person name="Yang X."/>
            <person name="Ye C.Y."/>
            <person name="Mauro-Herrera M."/>
            <person name="Wang L."/>
            <person name="Li P."/>
            <person name="Sharma M."/>
            <person name="Sharma R."/>
            <person name="Ronald P.C."/>
            <person name="Panaud O."/>
            <person name="Kellogg E.A."/>
            <person name="Brutnell T.P."/>
            <person name="Doust A.N."/>
            <person name="Tuskan G.A."/>
            <person name="Rokhsar D."/>
            <person name="Devos K.M."/>
        </authorList>
    </citation>
    <scope>NUCLEOTIDE SEQUENCE [LARGE SCALE GENOMIC DNA]</scope>
    <source>
        <strain evidence="2">Yugu1</strain>
    </source>
</reference>
<sequence length="125" mass="13898">MATIHRAKKNRRPHWCQTVVRLNLNLNTLHLSSHILVKVVCHLMSNYRHPNLHHELVCTAVGAQAATVRRPLPYSRPDPAAAGCPTSQYTSSMESPPQAALLLAVDSTPSPRFHNPQLKVNQRGT</sequence>
<evidence type="ECO:0000256" key="1">
    <source>
        <dbReference type="SAM" id="MobiDB-lite"/>
    </source>
</evidence>
<gene>
    <name evidence="2" type="ORF">SETIT_8G227400v2</name>
</gene>
<protein>
    <submittedName>
        <fullName evidence="2">Uncharacterized protein</fullName>
    </submittedName>
</protein>